<comment type="cofactor">
    <cofactor evidence="1">
        <name>Mg(2+)</name>
        <dbReference type="ChEBI" id="CHEBI:18420"/>
    </cofactor>
</comment>
<dbReference type="InterPro" id="IPR027417">
    <property type="entry name" value="P-loop_NTPase"/>
</dbReference>
<dbReference type="InterPro" id="IPR030393">
    <property type="entry name" value="G_ENGB_dom"/>
</dbReference>
<gene>
    <name evidence="12" type="primary">yihA</name>
    <name evidence="10" type="synonym">engB</name>
    <name evidence="12" type="ORF">RM540_13805</name>
</gene>
<keyword evidence="6" id="KW-0460">Magnesium</keyword>
<dbReference type="InterPro" id="IPR006073">
    <property type="entry name" value="GTP-bd"/>
</dbReference>
<comment type="caution">
    <text evidence="12">The sequence shown here is derived from an EMBL/GenBank/DDBJ whole genome shotgun (WGS) entry which is preliminary data.</text>
</comment>
<keyword evidence="8 10" id="KW-0717">Septation</keyword>
<evidence type="ECO:0000256" key="5">
    <source>
        <dbReference type="ARBA" id="ARBA00022741"/>
    </source>
</evidence>
<feature type="domain" description="EngB-type G" evidence="11">
    <location>
        <begin position="22"/>
        <end position="215"/>
    </location>
</feature>
<evidence type="ECO:0000256" key="9">
    <source>
        <dbReference type="ARBA" id="ARBA00023306"/>
    </source>
</evidence>
<dbReference type="NCBIfam" id="TIGR03598">
    <property type="entry name" value="GTPase_YsxC"/>
    <property type="match status" value="1"/>
</dbReference>
<proteinExistence type="inferred from homology"/>
<dbReference type="PANTHER" id="PTHR11649">
    <property type="entry name" value="MSS1/TRME-RELATED GTP-BINDING PROTEIN"/>
    <property type="match status" value="1"/>
</dbReference>
<keyword evidence="3 10" id="KW-0132">Cell division</keyword>
<keyword evidence="9 10" id="KW-0131">Cell cycle</keyword>
<dbReference type="Pfam" id="PF01926">
    <property type="entry name" value="MMR_HSR1"/>
    <property type="match status" value="1"/>
</dbReference>
<evidence type="ECO:0000256" key="1">
    <source>
        <dbReference type="ARBA" id="ARBA00001946"/>
    </source>
</evidence>
<dbReference type="PROSITE" id="PS51706">
    <property type="entry name" value="G_ENGB"/>
    <property type="match status" value="1"/>
</dbReference>
<keyword evidence="7 10" id="KW-0342">GTP-binding</keyword>
<evidence type="ECO:0000256" key="7">
    <source>
        <dbReference type="ARBA" id="ARBA00023134"/>
    </source>
</evidence>
<dbReference type="CDD" id="cd01876">
    <property type="entry name" value="YihA_EngB"/>
    <property type="match status" value="1"/>
</dbReference>
<dbReference type="RefSeq" id="WP_311665112.1">
    <property type="nucleotide sequence ID" value="NZ_JAVRHT010000039.1"/>
</dbReference>
<evidence type="ECO:0000256" key="4">
    <source>
        <dbReference type="ARBA" id="ARBA00022723"/>
    </source>
</evidence>
<dbReference type="Gene3D" id="3.40.50.300">
    <property type="entry name" value="P-loop containing nucleotide triphosphate hydrolases"/>
    <property type="match status" value="1"/>
</dbReference>
<dbReference type="Proteomes" id="UP001267426">
    <property type="component" value="Unassembled WGS sequence"/>
</dbReference>
<evidence type="ECO:0000256" key="8">
    <source>
        <dbReference type="ARBA" id="ARBA00023210"/>
    </source>
</evidence>
<comment type="function">
    <text evidence="10">Necessary for normal cell division and for the maintenance of normal septation.</text>
</comment>
<dbReference type="InterPro" id="IPR019987">
    <property type="entry name" value="GTP-bd_ribosome_bio_YsxC"/>
</dbReference>
<keyword evidence="13" id="KW-1185">Reference proteome</keyword>
<dbReference type="PANTHER" id="PTHR11649:SF13">
    <property type="entry name" value="ENGB-TYPE G DOMAIN-CONTAINING PROTEIN"/>
    <property type="match status" value="1"/>
</dbReference>
<name>A0ABU3BU63_9BACT</name>
<protein>
    <recommendedName>
        <fullName evidence="10">Probable GTP-binding protein EngB</fullName>
    </recommendedName>
</protein>
<accession>A0ABU3BU63</accession>
<comment type="similarity">
    <text evidence="2 10">Belongs to the TRAFAC class TrmE-Era-EngA-EngB-Septin-like GTPase superfamily. EngB GTPase family.</text>
</comment>
<organism evidence="12 13">
    <name type="scientific">Rubrivirga litoralis</name>
    <dbReference type="NCBI Taxonomy" id="3075598"/>
    <lineage>
        <taxon>Bacteria</taxon>
        <taxon>Pseudomonadati</taxon>
        <taxon>Rhodothermota</taxon>
        <taxon>Rhodothermia</taxon>
        <taxon>Rhodothermales</taxon>
        <taxon>Rubricoccaceae</taxon>
        <taxon>Rubrivirga</taxon>
    </lineage>
</organism>
<evidence type="ECO:0000313" key="13">
    <source>
        <dbReference type="Proteomes" id="UP001267426"/>
    </source>
</evidence>
<reference evidence="12 13" key="1">
    <citation type="submission" date="2023-09" db="EMBL/GenBank/DDBJ databases">
        <authorList>
            <person name="Rey-Velasco X."/>
        </authorList>
    </citation>
    <scope>NUCLEOTIDE SEQUENCE [LARGE SCALE GENOMIC DNA]</scope>
    <source>
        <strain evidence="12 13">F394</strain>
    </source>
</reference>
<keyword evidence="4" id="KW-0479">Metal-binding</keyword>
<keyword evidence="5 10" id="KW-0547">Nucleotide-binding</keyword>
<sequence>MRVRDAQFVGAAPTWAALPPPGAPEVAFAGRSNVGKSSLLNALLGRKQLARTSGTPGKTQALNFYAVNPAPDRGGAGGVKEPELYLVDLPGYGYAKVSQGQRAAWQRLVGRYVTERAEPAPDHPAPLRAVVQLIDSRHGVTKMDEELMAVMLESPAPHLVALTKADKLSANARQKAVAGIHKHLRPYGLELPVVLTSAEKKTGIDELWSWIWRVM</sequence>
<evidence type="ECO:0000256" key="3">
    <source>
        <dbReference type="ARBA" id="ARBA00022618"/>
    </source>
</evidence>
<dbReference type="EMBL" id="JAVRHT010000039">
    <property type="protein sequence ID" value="MDT0632829.1"/>
    <property type="molecule type" value="Genomic_DNA"/>
</dbReference>
<evidence type="ECO:0000313" key="12">
    <source>
        <dbReference type="EMBL" id="MDT0632829.1"/>
    </source>
</evidence>
<dbReference type="SUPFAM" id="SSF52540">
    <property type="entry name" value="P-loop containing nucleoside triphosphate hydrolases"/>
    <property type="match status" value="1"/>
</dbReference>
<evidence type="ECO:0000256" key="10">
    <source>
        <dbReference type="HAMAP-Rule" id="MF_00321"/>
    </source>
</evidence>
<evidence type="ECO:0000256" key="6">
    <source>
        <dbReference type="ARBA" id="ARBA00022842"/>
    </source>
</evidence>
<dbReference type="HAMAP" id="MF_00321">
    <property type="entry name" value="GTPase_EngB"/>
    <property type="match status" value="1"/>
</dbReference>
<evidence type="ECO:0000256" key="2">
    <source>
        <dbReference type="ARBA" id="ARBA00009638"/>
    </source>
</evidence>
<evidence type="ECO:0000259" key="11">
    <source>
        <dbReference type="PROSITE" id="PS51706"/>
    </source>
</evidence>